<dbReference type="Proteomes" id="UP000600918">
    <property type="component" value="Unassembled WGS sequence"/>
</dbReference>
<name>A0A834JSS5_VESPE</name>
<dbReference type="EMBL" id="JACSDY010000022">
    <property type="protein sequence ID" value="KAF7392324.1"/>
    <property type="molecule type" value="Genomic_DNA"/>
</dbReference>
<reference evidence="1" key="1">
    <citation type="journal article" date="2020" name="G3 (Bethesda)">
        <title>High-Quality Assemblies for Three Invasive Social Wasps from the &lt;i&gt;Vespula&lt;/i&gt; Genus.</title>
        <authorList>
            <person name="Harrop T.W.R."/>
            <person name="Guhlin J."/>
            <person name="McLaughlin G.M."/>
            <person name="Permina E."/>
            <person name="Stockwell P."/>
            <person name="Gilligan J."/>
            <person name="Le Lec M.F."/>
            <person name="Gruber M.A.M."/>
            <person name="Quinn O."/>
            <person name="Lovegrove M."/>
            <person name="Duncan E.J."/>
            <person name="Remnant E.J."/>
            <person name="Van Eeckhoven J."/>
            <person name="Graham B."/>
            <person name="Knapp R.A."/>
            <person name="Langford K.W."/>
            <person name="Kronenberg Z."/>
            <person name="Press M.O."/>
            <person name="Eacker S.M."/>
            <person name="Wilson-Rankin E.E."/>
            <person name="Purcell J."/>
            <person name="Lester P.J."/>
            <person name="Dearden P.K."/>
        </authorList>
    </citation>
    <scope>NUCLEOTIDE SEQUENCE</scope>
    <source>
        <strain evidence="1">Volc-1</strain>
    </source>
</reference>
<evidence type="ECO:0000313" key="1">
    <source>
        <dbReference type="EMBL" id="KAF7392324.1"/>
    </source>
</evidence>
<organism evidence="1 2">
    <name type="scientific">Vespula pensylvanica</name>
    <name type="common">Western yellow jacket</name>
    <name type="synonym">Wasp</name>
    <dbReference type="NCBI Taxonomy" id="30213"/>
    <lineage>
        <taxon>Eukaryota</taxon>
        <taxon>Metazoa</taxon>
        <taxon>Ecdysozoa</taxon>
        <taxon>Arthropoda</taxon>
        <taxon>Hexapoda</taxon>
        <taxon>Insecta</taxon>
        <taxon>Pterygota</taxon>
        <taxon>Neoptera</taxon>
        <taxon>Endopterygota</taxon>
        <taxon>Hymenoptera</taxon>
        <taxon>Apocrita</taxon>
        <taxon>Aculeata</taxon>
        <taxon>Vespoidea</taxon>
        <taxon>Vespidae</taxon>
        <taxon>Vespinae</taxon>
        <taxon>Vespula</taxon>
    </lineage>
</organism>
<protein>
    <submittedName>
        <fullName evidence="1">Uncharacterized protein</fullName>
    </submittedName>
</protein>
<dbReference type="AlphaFoldDB" id="A0A834JSS5"/>
<comment type="caution">
    <text evidence="1">The sequence shown here is derived from an EMBL/GenBank/DDBJ whole genome shotgun (WGS) entry which is preliminary data.</text>
</comment>
<proteinExistence type="predicted"/>
<sequence length="115" mass="12721">MASPSIMKGPLIMKAAEGVPSGGITIFHAYCLTAKRLQAPLPTMAGPVERVMDDAAADVPKRLFIPRFPLLLDGRVVKSRTAEIYREKSSSSFRNKPTATNRRLKLREIARIEID</sequence>
<evidence type="ECO:0000313" key="2">
    <source>
        <dbReference type="Proteomes" id="UP000600918"/>
    </source>
</evidence>
<accession>A0A834JSS5</accession>
<keyword evidence="2" id="KW-1185">Reference proteome</keyword>
<gene>
    <name evidence="1" type="ORF">H0235_017323</name>
</gene>